<dbReference type="InterPro" id="IPR011761">
    <property type="entry name" value="ATP-grasp"/>
</dbReference>
<name>A0A1Y0ISL3_9BACL</name>
<dbReference type="Pfam" id="PF14398">
    <property type="entry name" value="ATPgrasp_YheCD"/>
    <property type="match status" value="1"/>
</dbReference>
<proteinExistence type="predicted"/>
<dbReference type="KEGG" id="tum:CBW65_16385"/>
<sequence length="268" mass="30343">MLVEVRKMKLTPGSKWSKHLIAAQSPELRRYLPETKLYSKTALAKLVERHGVVFVKPVYGGGGYRIFRVKKLVGQYEVKLEHQKRILSSLEAVHAWIEKVRKGKRFLVQQGVPLAKWRGRPVDLRTIVQKTETGGWEVTRLFAKAAGKDLAVTNMVIGGTASTIREYLLGIGYTSKSAKAAIRRLKAMSLQIARHYGRGYANAIYGLDIGMDRNGKFWLIEANTAPQLSIFKAGKLTPEEQRSLKLWKLYANVNKAAEQHRGSWRRSK</sequence>
<evidence type="ECO:0000256" key="1">
    <source>
        <dbReference type="PROSITE-ProRule" id="PRU00409"/>
    </source>
</evidence>
<dbReference type="Proteomes" id="UP000195437">
    <property type="component" value="Chromosome"/>
</dbReference>
<feature type="domain" description="ATP-grasp" evidence="2">
    <location>
        <begin position="18"/>
        <end position="255"/>
    </location>
</feature>
<dbReference type="PROSITE" id="PS50890">
    <property type="entry name" value="PUA"/>
    <property type="match status" value="1"/>
</dbReference>
<evidence type="ECO:0000259" key="2">
    <source>
        <dbReference type="PROSITE" id="PS50975"/>
    </source>
</evidence>
<organism evidence="3 4">
    <name type="scientific">Tumebacillus avium</name>
    <dbReference type="NCBI Taxonomy" id="1903704"/>
    <lineage>
        <taxon>Bacteria</taxon>
        <taxon>Bacillati</taxon>
        <taxon>Bacillota</taxon>
        <taxon>Bacilli</taxon>
        <taxon>Bacillales</taxon>
        <taxon>Alicyclobacillaceae</taxon>
        <taxon>Tumebacillus</taxon>
    </lineage>
</organism>
<gene>
    <name evidence="3" type="ORF">CBW65_16385</name>
</gene>
<dbReference type="AlphaFoldDB" id="A0A1Y0ISL3"/>
<dbReference type="PROSITE" id="PS50975">
    <property type="entry name" value="ATP_GRASP"/>
    <property type="match status" value="1"/>
</dbReference>
<evidence type="ECO:0000313" key="4">
    <source>
        <dbReference type="Proteomes" id="UP000195437"/>
    </source>
</evidence>
<dbReference type="InterPro" id="IPR026838">
    <property type="entry name" value="YheC/D"/>
</dbReference>
<evidence type="ECO:0000313" key="3">
    <source>
        <dbReference type="EMBL" id="ARU62363.1"/>
    </source>
</evidence>
<dbReference type="Gene3D" id="3.30.470.20">
    <property type="entry name" value="ATP-grasp fold, B domain"/>
    <property type="match status" value="1"/>
</dbReference>
<dbReference type="SUPFAM" id="SSF56059">
    <property type="entry name" value="Glutathione synthetase ATP-binding domain-like"/>
    <property type="match status" value="1"/>
</dbReference>
<accession>A0A1Y0ISL3</accession>
<dbReference type="EMBL" id="CP021434">
    <property type="protein sequence ID" value="ARU62363.1"/>
    <property type="molecule type" value="Genomic_DNA"/>
</dbReference>
<protein>
    <recommendedName>
        <fullName evidence="2">ATP-grasp domain-containing protein</fullName>
    </recommendedName>
</protein>
<keyword evidence="1" id="KW-0067">ATP-binding</keyword>
<keyword evidence="1" id="KW-0547">Nucleotide-binding</keyword>
<keyword evidence="4" id="KW-1185">Reference proteome</keyword>
<reference evidence="4" key="1">
    <citation type="submission" date="2017-05" db="EMBL/GenBank/DDBJ databases">
        <authorList>
            <person name="Sung H."/>
        </authorList>
    </citation>
    <scope>NUCLEOTIDE SEQUENCE [LARGE SCALE GENOMIC DNA]</scope>
    <source>
        <strain evidence="4">AR23208</strain>
    </source>
</reference>
<dbReference type="GO" id="GO:0046872">
    <property type="term" value="F:metal ion binding"/>
    <property type="evidence" value="ECO:0007669"/>
    <property type="project" value="InterPro"/>
</dbReference>
<dbReference type="GO" id="GO:0005524">
    <property type="term" value="F:ATP binding"/>
    <property type="evidence" value="ECO:0007669"/>
    <property type="project" value="UniProtKB-UniRule"/>
</dbReference>